<dbReference type="SUPFAM" id="SSF55729">
    <property type="entry name" value="Acyl-CoA N-acyltransferases (Nat)"/>
    <property type="match status" value="1"/>
</dbReference>
<comment type="caution">
    <text evidence="2">The sequence shown here is derived from an EMBL/GenBank/DDBJ whole genome shotgun (WGS) entry which is preliminary data.</text>
</comment>
<keyword evidence="2" id="KW-0012">Acyltransferase</keyword>
<accession>A0A9X4L4E1</accession>
<evidence type="ECO:0000313" key="2">
    <source>
        <dbReference type="EMBL" id="MDG0845791.1"/>
    </source>
</evidence>
<dbReference type="GO" id="GO:0016747">
    <property type="term" value="F:acyltransferase activity, transferring groups other than amino-acyl groups"/>
    <property type="evidence" value="ECO:0007669"/>
    <property type="project" value="InterPro"/>
</dbReference>
<name>A0A9X4L4E1_9STAP</name>
<dbReference type="Gene3D" id="3.40.630.30">
    <property type="match status" value="1"/>
</dbReference>
<dbReference type="KEGG" id="seqo:SE1039_19480"/>
<sequence length="248" mass="28894">MKDIFQQGDVFVDDTLKTIYLTPDEPLVYDVNKWDYKQMPSIISWEQDMKNQLDMHKEQASHHLAFTFPENTLLDQQWLDKIQTYDFELGLMELYAIESQNIKKHKNDQIKVMFVTEQTLEDYITIYRQFAEPFGKAYADESIEVIRNQFNKDSKSRVIAYKADVPVGILDLIISQCTVEIDGFGVDESYQKQGIGSTMQTFVAEVADTKPIILIADGEDSAKEMYIRQGYIYISYCYQILKENAKHI</sequence>
<evidence type="ECO:0000259" key="1">
    <source>
        <dbReference type="PROSITE" id="PS51186"/>
    </source>
</evidence>
<dbReference type="EMBL" id="JAMBQA010000002">
    <property type="protein sequence ID" value="MDG0845791.1"/>
    <property type="molecule type" value="Genomic_DNA"/>
</dbReference>
<dbReference type="RefSeq" id="WP_002506930.1">
    <property type="nucleotide sequence ID" value="NZ_CP013114.1"/>
</dbReference>
<proteinExistence type="predicted"/>
<dbReference type="EC" id="2.3.1.-" evidence="2"/>
<gene>
    <name evidence="2" type="ORF">M4L89_06090</name>
</gene>
<dbReference type="Pfam" id="PF00583">
    <property type="entry name" value="Acetyltransf_1"/>
    <property type="match status" value="1"/>
</dbReference>
<evidence type="ECO:0000313" key="3">
    <source>
        <dbReference type="Proteomes" id="UP001152422"/>
    </source>
</evidence>
<dbReference type="InterPro" id="IPR040549">
    <property type="entry name" value="DUF5613"/>
</dbReference>
<reference evidence="2" key="1">
    <citation type="submission" date="2022-05" db="EMBL/GenBank/DDBJ databases">
        <title>Comparative genomics of Staphylococcus equorum isolates.</title>
        <authorList>
            <person name="Luelf R.H."/>
        </authorList>
    </citation>
    <scope>NUCLEOTIDE SEQUENCE</scope>
    <source>
        <strain evidence="2">TMW 2.2497</strain>
    </source>
</reference>
<dbReference type="Proteomes" id="UP001152422">
    <property type="component" value="Unassembled WGS sequence"/>
</dbReference>
<protein>
    <submittedName>
        <fullName evidence="2">GNAT family N-acetyltransferase</fullName>
        <ecNumber evidence="2">2.3.1.-</ecNumber>
    </submittedName>
</protein>
<dbReference type="PROSITE" id="PS51186">
    <property type="entry name" value="GNAT"/>
    <property type="match status" value="1"/>
</dbReference>
<dbReference type="Pfam" id="PF18467">
    <property type="entry name" value="DUF5613"/>
    <property type="match status" value="1"/>
</dbReference>
<dbReference type="InterPro" id="IPR016181">
    <property type="entry name" value="Acyl_CoA_acyltransferase"/>
</dbReference>
<dbReference type="AlphaFoldDB" id="A0A9X4L4E1"/>
<organism evidence="2 3">
    <name type="scientific">Staphylococcus equorum</name>
    <dbReference type="NCBI Taxonomy" id="246432"/>
    <lineage>
        <taxon>Bacteria</taxon>
        <taxon>Bacillati</taxon>
        <taxon>Bacillota</taxon>
        <taxon>Bacilli</taxon>
        <taxon>Bacillales</taxon>
        <taxon>Staphylococcaceae</taxon>
        <taxon>Staphylococcus</taxon>
    </lineage>
</organism>
<dbReference type="CDD" id="cd04301">
    <property type="entry name" value="NAT_SF"/>
    <property type="match status" value="1"/>
</dbReference>
<feature type="domain" description="N-acetyltransferase" evidence="1">
    <location>
        <begin position="113"/>
        <end position="248"/>
    </location>
</feature>
<dbReference type="InterPro" id="IPR000182">
    <property type="entry name" value="GNAT_dom"/>
</dbReference>
<keyword evidence="3" id="KW-1185">Reference proteome</keyword>
<keyword evidence="2" id="KW-0808">Transferase</keyword>